<evidence type="ECO:0000313" key="2">
    <source>
        <dbReference type="Proteomes" id="UP001175228"/>
    </source>
</evidence>
<accession>A0AA39U022</accession>
<dbReference type="AlphaFoldDB" id="A0AA39U022"/>
<keyword evidence="2" id="KW-1185">Reference proteome</keyword>
<gene>
    <name evidence="1" type="ORF">EDD18DRAFT_1116443</name>
</gene>
<comment type="caution">
    <text evidence="1">The sequence shown here is derived from an EMBL/GenBank/DDBJ whole genome shotgun (WGS) entry which is preliminary data.</text>
</comment>
<proteinExistence type="predicted"/>
<sequence>MLPHFDLGGGGDHEYSQWLVLAELDSLVYDLLATSQAIGVNVNGQTNCPGGFYVQADITETQAAPAYRLHIVISRVKPQSIEAFVTRSTLKNRASVKVDYCPLQGGLRKCIPSLRPDQLWQMDELVVMKSIRGDIVLELLPLSLFLSQHNAPKNHYSECRSASPPITNEEVIMEPVIASERTSSPCGWRSPSPIQRVTVVPQRAQLSVGGKPFRPHAKWYLLHARDVETKFHARMRGQTPCEYMERLYQCFLQLYLKGVCGAMFEIDDEEETLQTLLDELCQCTEGILNVAGVGKTYHLMEDIIQDMALVHSWLFEIQTDVFAEGREYIVYQHRKSALLYQQENFEN</sequence>
<name>A0AA39U022_9AGAR</name>
<dbReference type="EMBL" id="JAUEPU010000166">
    <property type="protein sequence ID" value="KAK0474657.1"/>
    <property type="molecule type" value="Genomic_DNA"/>
</dbReference>
<organism evidence="1 2">
    <name type="scientific">Armillaria luteobubalina</name>
    <dbReference type="NCBI Taxonomy" id="153913"/>
    <lineage>
        <taxon>Eukaryota</taxon>
        <taxon>Fungi</taxon>
        <taxon>Dikarya</taxon>
        <taxon>Basidiomycota</taxon>
        <taxon>Agaricomycotina</taxon>
        <taxon>Agaricomycetes</taxon>
        <taxon>Agaricomycetidae</taxon>
        <taxon>Agaricales</taxon>
        <taxon>Marasmiineae</taxon>
        <taxon>Physalacriaceae</taxon>
        <taxon>Armillaria</taxon>
    </lineage>
</organism>
<dbReference type="Proteomes" id="UP001175228">
    <property type="component" value="Unassembled WGS sequence"/>
</dbReference>
<protein>
    <submittedName>
        <fullName evidence="1">Uncharacterized protein</fullName>
    </submittedName>
</protein>
<reference evidence="1" key="1">
    <citation type="submission" date="2023-06" db="EMBL/GenBank/DDBJ databases">
        <authorList>
            <consortium name="Lawrence Berkeley National Laboratory"/>
            <person name="Ahrendt S."/>
            <person name="Sahu N."/>
            <person name="Indic B."/>
            <person name="Wong-Bajracharya J."/>
            <person name="Merenyi Z."/>
            <person name="Ke H.-M."/>
            <person name="Monk M."/>
            <person name="Kocsube S."/>
            <person name="Drula E."/>
            <person name="Lipzen A."/>
            <person name="Balint B."/>
            <person name="Henrissat B."/>
            <person name="Andreopoulos B."/>
            <person name="Martin F.M."/>
            <person name="Harder C.B."/>
            <person name="Rigling D."/>
            <person name="Ford K.L."/>
            <person name="Foster G.D."/>
            <person name="Pangilinan J."/>
            <person name="Papanicolaou A."/>
            <person name="Barry K."/>
            <person name="LaButti K."/>
            <person name="Viragh M."/>
            <person name="Koriabine M."/>
            <person name="Yan M."/>
            <person name="Riley R."/>
            <person name="Champramary S."/>
            <person name="Plett K.L."/>
            <person name="Tsai I.J."/>
            <person name="Slot J."/>
            <person name="Sipos G."/>
            <person name="Plett J."/>
            <person name="Nagy L.G."/>
            <person name="Grigoriev I.V."/>
        </authorList>
    </citation>
    <scope>NUCLEOTIDE SEQUENCE</scope>
    <source>
        <strain evidence="1">HWK02</strain>
    </source>
</reference>
<evidence type="ECO:0000313" key="1">
    <source>
        <dbReference type="EMBL" id="KAK0474657.1"/>
    </source>
</evidence>